<keyword evidence="6" id="KW-0805">Transcription regulation</keyword>
<evidence type="ECO:0000256" key="11">
    <source>
        <dbReference type="PROSITE-ProRule" id="PRU01263"/>
    </source>
</evidence>
<dbReference type="PANTHER" id="PTHR24384:SF189">
    <property type="entry name" value="C2H2-TYPE DOMAIN-CONTAINING PROTEIN-RELATED"/>
    <property type="match status" value="1"/>
</dbReference>
<keyword evidence="7" id="KW-0238">DNA-binding</keyword>
<keyword evidence="3" id="KW-0677">Repeat</keyword>
<comment type="caution">
    <text evidence="14">The sequence shown here is derived from an EMBL/GenBank/DDBJ whole genome shotgun (WGS) entry which is preliminary data.</text>
</comment>
<evidence type="ECO:0000256" key="9">
    <source>
        <dbReference type="ARBA" id="ARBA00023242"/>
    </source>
</evidence>
<dbReference type="Pfam" id="PF13912">
    <property type="entry name" value="zf-C2H2_6"/>
    <property type="match status" value="1"/>
</dbReference>
<feature type="domain" description="C2H2-type" evidence="12">
    <location>
        <begin position="552"/>
        <end position="575"/>
    </location>
</feature>
<feature type="domain" description="C2H2-type" evidence="12">
    <location>
        <begin position="467"/>
        <end position="495"/>
    </location>
</feature>
<evidence type="ECO:0000256" key="2">
    <source>
        <dbReference type="ARBA" id="ARBA00022723"/>
    </source>
</evidence>
<sequence length="614" mass="71987">MSENTEIWNLNALCRCCHKDGYFKSLHDTFINENEVEVYAQMLWDTFNFEVQQPLLEASNTICDECILRLRDASQFKKQVQACERKFEVYCKNELASNGVEPVKIEVDPDCDTDFNNEEFEFEIDCKNNHDLTKKEENDFDAPYVKHIKSEDEVTEDVKSTIQIEFTPVIKTDAKGNEQKKKRVRKKIKSEKKSKYDASLEVHVKTESGTLYSCKLCGGSYEQHKEIQKHIILNHKTPYKCMYCEKKFTTTALRAAHVRTHSDDKFKCSYCEKSFNAKYTLKLHENTHTKTEIFKCDLCLKDFAYKQSLKIHLRGHYGTKRKFVCHICGNGFNDKTNLGSHIKTVHEKLRPFACEMCPKTFTAKKHLTVHIRKHTGETPFECDQCEKKFESLGILNNHKQKSHQKKGPNYVCKVCRRRWFDKSLFVKHLRKAHIGQRPYKCTECDKDFVCKYSMKRHVEQHSGVKSFECEQCGAKFSQKGALKRHAERKHVVLEEKVSEKCDVCNKNVFDLKKHMLCHNNKRFSCEYCGKSYSENNVLTRHKKVVHFGIKPHVCEYCDKKYVKINSLRNHQMKVHKIVSKVENDEDFSEVAKFSIKNRKGKIKTEDGEDDISFH</sequence>
<feature type="domain" description="C2H2-type" evidence="12">
    <location>
        <begin position="294"/>
        <end position="321"/>
    </location>
</feature>
<accession>A0ABD0S542</accession>
<feature type="binding site" evidence="11">
    <location>
        <position position="17"/>
    </location>
    <ligand>
        <name>Zn(2+)</name>
        <dbReference type="ChEBI" id="CHEBI:29105"/>
    </ligand>
</feature>
<dbReference type="SMART" id="SM00868">
    <property type="entry name" value="zf-AD"/>
    <property type="match status" value="1"/>
</dbReference>
<organism evidence="14 15">
    <name type="scientific">Loxostege sticticalis</name>
    <name type="common">Beet webworm moth</name>
    <dbReference type="NCBI Taxonomy" id="481309"/>
    <lineage>
        <taxon>Eukaryota</taxon>
        <taxon>Metazoa</taxon>
        <taxon>Ecdysozoa</taxon>
        <taxon>Arthropoda</taxon>
        <taxon>Hexapoda</taxon>
        <taxon>Insecta</taxon>
        <taxon>Pterygota</taxon>
        <taxon>Neoptera</taxon>
        <taxon>Endopterygota</taxon>
        <taxon>Lepidoptera</taxon>
        <taxon>Glossata</taxon>
        <taxon>Ditrysia</taxon>
        <taxon>Pyraloidea</taxon>
        <taxon>Crambidae</taxon>
        <taxon>Pyraustinae</taxon>
        <taxon>Loxostege</taxon>
    </lineage>
</organism>
<dbReference type="Pfam" id="PF00096">
    <property type="entry name" value="zf-C2H2"/>
    <property type="match status" value="5"/>
</dbReference>
<dbReference type="Proteomes" id="UP001549921">
    <property type="component" value="Unassembled WGS sequence"/>
</dbReference>
<dbReference type="PROSITE" id="PS00028">
    <property type="entry name" value="ZINC_FINGER_C2H2_1"/>
    <property type="match status" value="12"/>
</dbReference>
<keyword evidence="9" id="KW-0539">Nucleus</keyword>
<dbReference type="GO" id="GO:0008270">
    <property type="term" value="F:zinc ion binding"/>
    <property type="evidence" value="ECO:0007669"/>
    <property type="project" value="UniProtKB-UniRule"/>
</dbReference>
<feature type="domain" description="C2H2-type" evidence="12">
    <location>
        <begin position="439"/>
        <end position="466"/>
    </location>
</feature>
<reference evidence="14 15" key="1">
    <citation type="submission" date="2024-06" db="EMBL/GenBank/DDBJ databases">
        <title>A chromosome-level genome assembly of beet webworm, Loxostege sticticalis.</title>
        <authorList>
            <person name="Zhang Y."/>
        </authorList>
    </citation>
    <scope>NUCLEOTIDE SEQUENCE [LARGE SCALE GENOMIC DNA]</scope>
    <source>
        <strain evidence="14">AQ028</strain>
        <tissue evidence="14">Male pupae</tissue>
    </source>
</reference>
<evidence type="ECO:0000256" key="5">
    <source>
        <dbReference type="ARBA" id="ARBA00022833"/>
    </source>
</evidence>
<dbReference type="FunFam" id="3.30.160.60:FF:000446">
    <property type="entry name" value="Zinc finger protein"/>
    <property type="match status" value="1"/>
</dbReference>
<dbReference type="FunFam" id="3.30.160.60:FF:000065">
    <property type="entry name" value="B-cell CLL/lymphoma 6, member B"/>
    <property type="match status" value="1"/>
</dbReference>
<dbReference type="AlphaFoldDB" id="A0ABD0S542"/>
<evidence type="ECO:0000259" key="12">
    <source>
        <dbReference type="PROSITE" id="PS50157"/>
    </source>
</evidence>
<dbReference type="GO" id="GO:0003677">
    <property type="term" value="F:DNA binding"/>
    <property type="evidence" value="ECO:0007669"/>
    <property type="project" value="UniProtKB-KW"/>
</dbReference>
<feature type="domain" description="C2H2-type" evidence="12">
    <location>
        <begin position="380"/>
        <end position="408"/>
    </location>
</feature>
<evidence type="ECO:0000313" key="14">
    <source>
        <dbReference type="EMBL" id="KAL0809190.1"/>
    </source>
</evidence>
<dbReference type="GO" id="GO:0005634">
    <property type="term" value="C:nucleus"/>
    <property type="evidence" value="ECO:0007669"/>
    <property type="project" value="UniProtKB-SubCell"/>
</dbReference>
<feature type="domain" description="C2H2-type" evidence="12">
    <location>
        <begin position="239"/>
        <end position="266"/>
    </location>
</feature>
<dbReference type="SUPFAM" id="SSF57667">
    <property type="entry name" value="beta-beta-alpha zinc fingers"/>
    <property type="match status" value="7"/>
</dbReference>
<keyword evidence="5 11" id="KW-0862">Zinc</keyword>
<dbReference type="PROSITE" id="PS50157">
    <property type="entry name" value="ZINC_FINGER_C2H2_2"/>
    <property type="match status" value="12"/>
</dbReference>
<evidence type="ECO:0000256" key="10">
    <source>
        <dbReference type="PROSITE-ProRule" id="PRU00042"/>
    </source>
</evidence>
<evidence type="ECO:0000256" key="8">
    <source>
        <dbReference type="ARBA" id="ARBA00023163"/>
    </source>
</evidence>
<dbReference type="SMART" id="SM00355">
    <property type="entry name" value="ZnF_C2H2"/>
    <property type="match status" value="13"/>
</dbReference>
<gene>
    <name evidence="14" type="ORF">ABMA28_011415</name>
</gene>
<evidence type="ECO:0000256" key="1">
    <source>
        <dbReference type="ARBA" id="ARBA00004123"/>
    </source>
</evidence>
<feature type="binding site" evidence="11">
    <location>
        <position position="14"/>
    </location>
    <ligand>
        <name>Zn(2+)</name>
        <dbReference type="ChEBI" id="CHEBI:29105"/>
    </ligand>
</feature>
<feature type="domain" description="C2H2-type" evidence="12">
    <location>
        <begin position="410"/>
        <end position="438"/>
    </location>
</feature>
<dbReference type="FunFam" id="3.30.160.60:FF:000100">
    <property type="entry name" value="Zinc finger 45-like"/>
    <property type="match status" value="1"/>
</dbReference>
<feature type="domain" description="C2H2-type" evidence="12">
    <location>
        <begin position="523"/>
        <end position="551"/>
    </location>
</feature>
<keyword evidence="4 10" id="KW-0863">Zinc-finger</keyword>
<evidence type="ECO:0000256" key="6">
    <source>
        <dbReference type="ARBA" id="ARBA00023015"/>
    </source>
</evidence>
<evidence type="ECO:0000259" key="13">
    <source>
        <dbReference type="PROSITE" id="PS51915"/>
    </source>
</evidence>
<dbReference type="InterPro" id="IPR013087">
    <property type="entry name" value="Znf_C2H2_type"/>
</dbReference>
<evidence type="ECO:0000256" key="4">
    <source>
        <dbReference type="ARBA" id="ARBA00022771"/>
    </source>
</evidence>
<keyword evidence="2 11" id="KW-0479">Metal-binding</keyword>
<evidence type="ECO:0000256" key="7">
    <source>
        <dbReference type="ARBA" id="ARBA00023125"/>
    </source>
</evidence>
<feature type="binding site" evidence="11">
    <location>
        <position position="63"/>
    </location>
    <ligand>
        <name>Zn(2+)</name>
        <dbReference type="ChEBI" id="CHEBI:29105"/>
    </ligand>
</feature>
<name>A0ABD0S542_LOXSC</name>
<feature type="domain" description="C2H2-type" evidence="12">
    <location>
        <begin position="212"/>
        <end position="240"/>
    </location>
</feature>
<dbReference type="PANTHER" id="PTHR24384">
    <property type="entry name" value="FINGER PUTATIVE TRANSCRIPTION FACTOR FAMILY-RELATED"/>
    <property type="match status" value="1"/>
</dbReference>
<dbReference type="InterPro" id="IPR012934">
    <property type="entry name" value="Znf_AD"/>
</dbReference>
<dbReference type="EMBL" id="JBEDNZ010000029">
    <property type="protein sequence ID" value="KAL0809190.1"/>
    <property type="molecule type" value="Genomic_DNA"/>
</dbReference>
<dbReference type="InterPro" id="IPR036236">
    <property type="entry name" value="Znf_C2H2_sf"/>
</dbReference>
<keyword evidence="8" id="KW-0804">Transcription</keyword>
<feature type="domain" description="C2H2-type" evidence="12">
    <location>
        <begin position="323"/>
        <end position="351"/>
    </location>
</feature>
<evidence type="ECO:0000256" key="3">
    <source>
        <dbReference type="ARBA" id="ARBA00022737"/>
    </source>
</evidence>
<dbReference type="FunFam" id="3.30.160.60:FF:000072">
    <property type="entry name" value="zinc finger protein 143 isoform X1"/>
    <property type="match status" value="1"/>
</dbReference>
<feature type="domain" description="C2H2-type" evidence="12">
    <location>
        <begin position="266"/>
        <end position="293"/>
    </location>
</feature>
<protein>
    <submittedName>
        <fullName evidence="14">Uncharacterized protein</fullName>
    </submittedName>
</protein>
<feature type="domain" description="C2H2-type" evidence="12">
    <location>
        <begin position="352"/>
        <end position="379"/>
    </location>
</feature>
<proteinExistence type="predicted"/>
<feature type="binding site" evidence="11">
    <location>
        <position position="66"/>
    </location>
    <ligand>
        <name>Zn(2+)</name>
        <dbReference type="ChEBI" id="CHEBI:29105"/>
    </ligand>
</feature>
<dbReference type="Pfam" id="PF13894">
    <property type="entry name" value="zf-C2H2_4"/>
    <property type="match status" value="3"/>
</dbReference>
<comment type="subcellular location">
    <subcellularLocation>
        <location evidence="1">Nucleus</location>
    </subcellularLocation>
</comment>
<dbReference type="InterPro" id="IPR050752">
    <property type="entry name" value="C2H2-ZF_domain"/>
</dbReference>
<feature type="domain" description="ZAD" evidence="13">
    <location>
        <begin position="12"/>
        <end position="90"/>
    </location>
</feature>
<evidence type="ECO:0000313" key="15">
    <source>
        <dbReference type="Proteomes" id="UP001549921"/>
    </source>
</evidence>
<dbReference type="PROSITE" id="PS51915">
    <property type="entry name" value="ZAD"/>
    <property type="match status" value="1"/>
</dbReference>
<dbReference type="Gene3D" id="3.30.160.60">
    <property type="entry name" value="Classic Zinc Finger"/>
    <property type="match status" value="9"/>
</dbReference>